<dbReference type="EMBL" id="DS566018">
    <property type="status" value="NOT_ANNOTATED_CDS"/>
    <property type="molecule type" value="Genomic_DNA"/>
</dbReference>
<feature type="compositionally biased region" description="Basic and acidic residues" evidence="1">
    <location>
        <begin position="207"/>
        <end position="242"/>
    </location>
</feature>
<dbReference type="HOGENOM" id="CLU_1149160_0_0_1"/>
<protein>
    <recommendedName>
        <fullName evidence="4">BZIP domain-containing protein</fullName>
    </recommendedName>
</protein>
<dbReference type="Proteomes" id="UP000005238">
    <property type="component" value="Unassembled WGS sequence"/>
</dbReference>
<feature type="region of interest" description="Disordered" evidence="1">
    <location>
        <begin position="116"/>
        <end position="143"/>
    </location>
</feature>
<dbReference type="OMA" id="WEARTFE"/>
<name>H3GKZ0_PHYRM</name>
<evidence type="ECO:0000256" key="1">
    <source>
        <dbReference type="SAM" id="MobiDB-lite"/>
    </source>
</evidence>
<organism evidence="2 3">
    <name type="scientific">Phytophthora ramorum</name>
    <name type="common">Sudden oak death agent</name>
    <dbReference type="NCBI Taxonomy" id="164328"/>
    <lineage>
        <taxon>Eukaryota</taxon>
        <taxon>Sar</taxon>
        <taxon>Stramenopiles</taxon>
        <taxon>Oomycota</taxon>
        <taxon>Peronosporomycetes</taxon>
        <taxon>Peronosporales</taxon>
        <taxon>Peronosporaceae</taxon>
        <taxon>Phytophthora</taxon>
    </lineage>
</organism>
<accession>H3GKZ0</accession>
<feature type="region of interest" description="Disordered" evidence="1">
    <location>
        <begin position="182"/>
        <end position="242"/>
    </location>
</feature>
<feature type="compositionally biased region" description="Low complexity" evidence="1">
    <location>
        <begin position="20"/>
        <end position="36"/>
    </location>
</feature>
<evidence type="ECO:0000313" key="3">
    <source>
        <dbReference type="Proteomes" id="UP000005238"/>
    </source>
</evidence>
<keyword evidence="3" id="KW-1185">Reference proteome</keyword>
<reference evidence="2" key="2">
    <citation type="submission" date="2015-06" db="UniProtKB">
        <authorList>
            <consortium name="EnsemblProtists"/>
        </authorList>
    </citation>
    <scope>IDENTIFICATION</scope>
    <source>
        <strain evidence="2">Pr102</strain>
    </source>
</reference>
<reference evidence="3" key="1">
    <citation type="journal article" date="2006" name="Science">
        <title>Phytophthora genome sequences uncover evolutionary origins and mechanisms of pathogenesis.</title>
        <authorList>
            <person name="Tyler B.M."/>
            <person name="Tripathy S."/>
            <person name="Zhang X."/>
            <person name="Dehal P."/>
            <person name="Jiang R.H."/>
            <person name="Aerts A."/>
            <person name="Arredondo F.D."/>
            <person name="Baxter L."/>
            <person name="Bensasson D."/>
            <person name="Beynon J.L."/>
            <person name="Chapman J."/>
            <person name="Damasceno C.M."/>
            <person name="Dorrance A.E."/>
            <person name="Dou D."/>
            <person name="Dickerman A.W."/>
            <person name="Dubchak I.L."/>
            <person name="Garbelotto M."/>
            <person name="Gijzen M."/>
            <person name="Gordon S.G."/>
            <person name="Govers F."/>
            <person name="Grunwald N.J."/>
            <person name="Huang W."/>
            <person name="Ivors K.L."/>
            <person name="Jones R.W."/>
            <person name="Kamoun S."/>
            <person name="Krampis K."/>
            <person name="Lamour K.H."/>
            <person name="Lee M.K."/>
            <person name="McDonald W.H."/>
            <person name="Medina M."/>
            <person name="Meijer H.J."/>
            <person name="Nordberg E.K."/>
            <person name="Maclean D.J."/>
            <person name="Ospina-Giraldo M.D."/>
            <person name="Morris P.F."/>
            <person name="Phuntumart V."/>
            <person name="Putnam N.H."/>
            <person name="Rash S."/>
            <person name="Rose J.K."/>
            <person name="Sakihama Y."/>
            <person name="Salamov A.A."/>
            <person name="Savidor A."/>
            <person name="Scheuring C.F."/>
            <person name="Smith B.M."/>
            <person name="Sobral B.W."/>
            <person name="Terry A."/>
            <person name="Torto-Alalibo T.A."/>
            <person name="Win J."/>
            <person name="Xu Z."/>
            <person name="Zhang H."/>
            <person name="Grigoriev I.V."/>
            <person name="Rokhsar D.S."/>
            <person name="Boore J.L."/>
        </authorList>
    </citation>
    <scope>NUCLEOTIDE SEQUENCE [LARGE SCALE GENOMIC DNA]</scope>
    <source>
        <strain evidence="3">Pr102</strain>
    </source>
</reference>
<feature type="compositionally biased region" description="Polar residues" evidence="1">
    <location>
        <begin position="10"/>
        <end position="19"/>
    </location>
</feature>
<evidence type="ECO:0000313" key="2">
    <source>
        <dbReference type="EnsemblProtists" id="Phyra76990"/>
    </source>
</evidence>
<dbReference type="EnsemblProtists" id="Phyra76990">
    <property type="protein sequence ID" value="Phyra76990"/>
    <property type="gene ID" value="Phyra76990"/>
</dbReference>
<evidence type="ECO:0008006" key="4">
    <source>
        <dbReference type="Google" id="ProtNLM"/>
    </source>
</evidence>
<dbReference type="InParanoid" id="H3GKZ0"/>
<feature type="region of interest" description="Disordered" evidence="1">
    <location>
        <begin position="1"/>
        <end position="36"/>
    </location>
</feature>
<dbReference type="eggNOG" id="ENOG502SW7B">
    <property type="taxonomic scope" value="Eukaryota"/>
</dbReference>
<dbReference type="VEuPathDB" id="FungiDB:KRP23_1930"/>
<feature type="compositionally biased region" description="Polar residues" evidence="1">
    <location>
        <begin position="184"/>
        <end position="206"/>
    </location>
</feature>
<dbReference type="VEuPathDB" id="FungiDB:KRP22_8223"/>
<proteinExistence type="predicted"/>
<dbReference type="CDD" id="cd14686">
    <property type="entry name" value="bZIP"/>
    <property type="match status" value="1"/>
</dbReference>
<sequence>MQMEHHYTQGRPSWTPSLYSTSTMGAASASSTTSSASLAYDALRPPAYSDAQSHFIQDQDYRYAPRPTFAPLPPPPRDDPLAPGASRLRYPPPSLPRPMMSLSPHIRLGDKLSPSAFSTAKLGGPTTPKRATDEERRAKHREAQRRFVKRKKIEMTQLKQLAVELEKRHDLLQAVSEQEALAHENQTLMQQLEAQKAQESPTSSSQPEDKQVAKPDEMKEEIREEDERPAPEIKWEARTFEW</sequence>
<feature type="region of interest" description="Disordered" evidence="1">
    <location>
        <begin position="64"/>
        <end position="97"/>
    </location>
</feature>
<dbReference type="AlphaFoldDB" id="H3GKZ0"/>